<proteinExistence type="inferred from homology"/>
<dbReference type="GO" id="GO:0030126">
    <property type="term" value="C:COPI vesicle coat"/>
    <property type="evidence" value="ECO:0007669"/>
    <property type="project" value="UniProtKB-UniRule"/>
</dbReference>
<dbReference type="Proteomes" id="UP000285405">
    <property type="component" value="Unassembled WGS sequence"/>
</dbReference>
<evidence type="ECO:0000256" key="12">
    <source>
        <dbReference type="RuleBase" id="RU366053"/>
    </source>
</evidence>
<evidence type="ECO:0000259" key="13">
    <source>
        <dbReference type="Pfam" id="PF01217"/>
    </source>
</evidence>
<feature type="domain" description="AP complex mu/sigma subunit" evidence="13">
    <location>
        <begin position="10"/>
        <end position="170"/>
    </location>
</feature>
<protein>
    <recommendedName>
        <fullName evidence="12">Coatomer subunit zeta</fullName>
    </recommendedName>
</protein>
<evidence type="ECO:0000256" key="8">
    <source>
        <dbReference type="ARBA" id="ARBA00023034"/>
    </source>
</evidence>
<evidence type="ECO:0000256" key="9">
    <source>
        <dbReference type="ARBA" id="ARBA00023136"/>
    </source>
</evidence>
<comment type="subcellular location">
    <subcellularLocation>
        <location evidence="12">Cytoplasm</location>
    </subcellularLocation>
    <subcellularLocation>
        <location evidence="1 12">Golgi apparatus membrane</location>
        <topology evidence="1 12">Peripheral membrane protein</topology>
        <orientation evidence="1 12">Cytoplasmic side</orientation>
    </subcellularLocation>
    <subcellularLocation>
        <location evidence="12">Cytoplasmic vesicle</location>
        <location evidence="12">COPI-coated vesicle membrane</location>
        <topology evidence="12">Peripheral membrane protein</topology>
        <orientation evidence="12">Cytoplasmic side</orientation>
    </subcellularLocation>
</comment>
<dbReference type="OrthoDB" id="10249988at2759"/>
<dbReference type="AlphaFoldDB" id="A0A420HEF8"/>
<comment type="subunit">
    <text evidence="3 12">Oligomeric complex that consists of at least the alpha, beta, beta', gamma, delta, epsilon and zeta subunits.</text>
</comment>
<evidence type="ECO:0000256" key="5">
    <source>
        <dbReference type="ARBA" id="ARBA00022490"/>
    </source>
</evidence>
<evidence type="ECO:0000313" key="14">
    <source>
        <dbReference type="EMBL" id="RKF55773.1"/>
    </source>
</evidence>
<evidence type="ECO:0000256" key="3">
    <source>
        <dbReference type="ARBA" id="ARBA00011775"/>
    </source>
</evidence>
<dbReference type="PANTHER" id="PTHR11043:SF0">
    <property type="entry name" value="COATOMER SUBUNIT ZETA"/>
    <property type="match status" value="1"/>
</dbReference>
<evidence type="ECO:0000256" key="7">
    <source>
        <dbReference type="ARBA" id="ARBA00022927"/>
    </source>
</evidence>
<dbReference type="GO" id="GO:0006886">
    <property type="term" value="P:intracellular protein transport"/>
    <property type="evidence" value="ECO:0007669"/>
    <property type="project" value="TreeGrafter"/>
</dbReference>
<dbReference type="InterPro" id="IPR039652">
    <property type="entry name" value="Coatomer_zeta"/>
</dbReference>
<evidence type="ECO:0000256" key="2">
    <source>
        <dbReference type="ARBA" id="ARBA00006972"/>
    </source>
</evidence>
<dbReference type="EMBL" id="MCBR01020140">
    <property type="protein sequence ID" value="RKF55773.1"/>
    <property type="molecule type" value="Genomic_DNA"/>
</dbReference>
<comment type="similarity">
    <text evidence="2 12">Belongs to the adaptor complexes small subunit family.</text>
</comment>
<dbReference type="PANTHER" id="PTHR11043">
    <property type="entry name" value="ZETA-COAT PROTEIN"/>
    <property type="match status" value="1"/>
</dbReference>
<keyword evidence="4 12" id="KW-0813">Transport</keyword>
<name>A0A420HEF8_9PEZI</name>
<dbReference type="GO" id="GO:0006890">
    <property type="term" value="P:retrograde vesicle-mediated transport, Golgi to endoplasmic reticulum"/>
    <property type="evidence" value="ECO:0007669"/>
    <property type="project" value="UniProtKB-UniRule"/>
</dbReference>
<evidence type="ECO:0000256" key="11">
    <source>
        <dbReference type="ARBA" id="ARBA00045555"/>
    </source>
</evidence>
<comment type="function">
    <text evidence="11">The coatomer is a cytosolic protein complex that binds to dilysine motifs and reversibly associates with Golgi non-clathrin-coated vesicles, which further mediate biosynthetic protein transport from the ER, via the Golgi up to the trans Golgi network. Coatomer complex is required for budding from Golgi membranes, and is essential for the retrograde Golgi-to-ER transport of dilysine-tagged proteins. The zeta subunit may be involved in regulating the coat assembly and, hence, the rate of biosynthetic protein transport due to its association-dissociation properties with the coatomer complex.</text>
</comment>
<sequence>MAPAISLFSVNAILILNSEDGARVFTKYYNTPHKSNNATSALSSMTSTTTTSPISPYSDIKAQKAFEKGLLEKTTKQTADIILYDNRIVLYKSESDVMIYVVGGFDENEVMLYNVILAVRDSLHLLFKQTVDKRTVIENYDLVSLAIDEIVDDGIILETDPTIISQRVSKALTQDVAQLKGIDLSEQGMNNLAQFGKAKLGDWLRQGL</sequence>
<dbReference type="GO" id="GO:0000139">
    <property type="term" value="C:Golgi membrane"/>
    <property type="evidence" value="ECO:0007669"/>
    <property type="project" value="UniProtKB-SubCell"/>
</dbReference>
<keyword evidence="7 12" id="KW-0653">Protein transport</keyword>
<evidence type="ECO:0000256" key="6">
    <source>
        <dbReference type="ARBA" id="ARBA00022892"/>
    </source>
</evidence>
<dbReference type="InterPro" id="IPR022775">
    <property type="entry name" value="AP_mu_sigma_su"/>
</dbReference>
<dbReference type="SUPFAM" id="SSF64356">
    <property type="entry name" value="SNARE-like"/>
    <property type="match status" value="1"/>
</dbReference>
<keyword evidence="5 12" id="KW-0963">Cytoplasm</keyword>
<dbReference type="CDD" id="cd14829">
    <property type="entry name" value="Zeta-COP"/>
    <property type="match status" value="1"/>
</dbReference>
<gene>
    <name evidence="14" type="ORF">GcC1_201027</name>
</gene>
<keyword evidence="10 12" id="KW-0968">Cytoplasmic vesicle</keyword>
<evidence type="ECO:0000256" key="4">
    <source>
        <dbReference type="ARBA" id="ARBA00022448"/>
    </source>
</evidence>
<accession>A0A420HEF8</accession>
<keyword evidence="9 12" id="KW-0472">Membrane</keyword>
<keyword evidence="8 12" id="KW-0333">Golgi apparatus</keyword>
<dbReference type="Pfam" id="PF01217">
    <property type="entry name" value="Clat_adaptor_s"/>
    <property type="match status" value="1"/>
</dbReference>
<evidence type="ECO:0000256" key="1">
    <source>
        <dbReference type="ARBA" id="ARBA00004255"/>
    </source>
</evidence>
<dbReference type="InterPro" id="IPR011012">
    <property type="entry name" value="Longin-like_dom_sf"/>
</dbReference>
<keyword evidence="6 12" id="KW-0931">ER-Golgi transport</keyword>
<comment type="caution">
    <text evidence="14">The sequence shown here is derived from an EMBL/GenBank/DDBJ whole genome shotgun (WGS) entry which is preliminary data.</text>
</comment>
<evidence type="ECO:0000256" key="10">
    <source>
        <dbReference type="ARBA" id="ARBA00023329"/>
    </source>
</evidence>
<dbReference type="GO" id="GO:0006891">
    <property type="term" value="P:intra-Golgi vesicle-mediated transport"/>
    <property type="evidence" value="ECO:0007669"/>
    <property type="project" value="TreeGrafter"/>
</dbReference>
<dbReference type="Gene3D" id="3.30.450.60">
    <property type="match status" value="1"/>
</dbReference>
<organism evidence="14 15">
    <name type="scientific">Golovinomyces cichoracearum</name>
    <dbReference type="NCBI Taxonomy" id="62708"/>
    <lineage>
        <taxon>Eukaryota</taxon>
        <taxon>Fungi</taxon>
        <taxon>Dikarya</taxon>
        <taxon>Ascomycota</taxon>
        <taxon>Pezizomycotina</taxon>
        <taxon>Leotiomycetes</taxon>
        <taxon>Erysiphales</taxon>
        <taxon>Erysiphaceae</taxon>
        <taxon>Golovinomyces</taxon>
    </lineage>
</organism>
<dbReference type="FunFam" id="3.30.450.60:FF:000013">
    <property type="entry name" value="Coatomer subunit zeta"/>
    <property type="match status" value="1"/>
</dbReference>
<evidence type="ECO:0000313" key="15">
    <source>
        <dbReference type="Proteomes" id="UP000285405"/>
    </source>
</evidence>
<reference evidence="14 15" key="1">
    <citation type="journal article" date="2018" name="BMC Genomics">
        <title>Comparative genome analyses reveal sequence features reflecting distinct modes of host-adaptation between dicot and monocot powdery mildew.</title>
        <authorList>
            <person name="Wu Y."/>
            <person name="Ma X."/>
            <person name="Pan Z."/>
            <person name="Kale S.D."/>
            <person name="Song Y."/>
            <person name="King H."/>
            <person name="Zhang Q."/>
            <person name="Presley C."/>
            <person name="Deng X."/>
            <person name="Wei C.I."/>
            <person name="Xiao S."/>
        </authorList>
    </citation>
    <scope>NUCLEOTIDE SEQUENCE [LARGE SCALE GENOMIC DNA]</scope>
    <source>
        <strain evidence="14">UCSC1</strain>
    </source>
</reference>